<feature type="region of interest" description="Disordered" evidence="1">
    <location>
        <begin position="333"/>
        <end position="408"/>
    </location>
</feature>
<feature type="transmembrane region" description="Helical" evidence="2">
    <location>
        <begin position="175"/>
        <end position="196"/>
    </location>
</feature>
<dbReference type="Proteomes" id="UP000623461">
    <property type="component" value="Unassembled WGS sequence"/>
</dbReference>
<keyword evidence="2" id="KW-0812">Transmembrane</keyword>
<dbReference type="RefSeq" id="WP_052358418.1">
    <property type="nucleotide sequence ID" value="NZ_BMNZ01000004.1"/>
</dbReference>
<proteinExistence type="predicted"/>
<comment type="caution">
    <text evidence="3">The sequence shown here is derived from an EMBL/GenBank/DDBJ whole genome shotgun (WGS) entry which is preliminary data.</text>
</comment>
<evidence type="ECO:0000256" key="2">
    <source>
        <dbReference type="SAM" id="Phobius"/>
    </source>
</evidence>
<sequence length="408" mass="42362">MAEAEESSAASAVPRSRTLTLLVLGAVAASLAVTLRSPVATAVIGLILFGVLHNLLEIRYVVGRFGGLLARPFVDLLVVLVTGIVAFRLLAPVIGRPAQLGEIALGYAVLAAAAHHVLEGRRRVVAWALIGVAAAVSLAFPAYHLVVLVHLHHVVPLFFLWEWSRRITSQRGRRAFRAVQLLWVVVVPAVILTGLFDGSLSADPGIVRSVVGDGHAVLASGALPGTAATVIGVRLLTVLAFMQTMHYVVWVALMPRIAPDASAAFEARVPWVTGPRLWAVGFVAAALFAVLFGVDYARATTLYAALSSYAAYLELPVLLAMLVGAGRLYGSTSAAAGSQPEDAESRDVAEPPASTADATSEPSEPSVATLPYWPPAAPPLPPTGGGSGPVGLRPSAPAAVAPDPEPGV</sequence>
<feature type="transmembrane region" description="Helical" evidence="2">
    <location>
        <begin position="309"/>
        <end position="330"/>
    </location>
</feature>
<feature type="transmembrane region" description="Helical" evidence="2">
    <location>
        <begin position="277"/>
        <end position="297"/>
    </location>
</feature>
<evidence type="ECO:0008006" key="5">
    <source>
        <dbReference type="Google" id="ProtNLM"/>
    </source>
</evidence>
<protein>
    <recommendedName>
        <fullName evidence="5">Beta-carotene 15,15'-monooxygenase</fullName>
    </recommendedName>
</protein>
<name>A0ABQ2I2B3_9MICO</name>
<evidence type="ECO:0000313" key="4">
    <source>
        <dbReference type="Proteomes" id="UP000623461"/>
    </source>
</evidence>
<dbReference type="EMBL" id="BMNZ01000004">
    <property type="protein sequence ID" value="GGM96495.1"/>
    <property type="molecule type" value="Genomic_DNA"/>
</dbReference>
<accession>A0ABQ2I2B3</accession>
<keyword evidence="2" id="KW-1133">Transmembrane helix</keyword>
<reference evidence="4" key="1">
    <citation type="journal article" date="2019" name="Int. J. Syst. Evol. Microbiol.">
        <title>The Global Catalogue of Microorganisms (GCM) 10K type strain sequencing project: providing services to taxonomists for standard genome sequencing and annotation.</title>
        <authorList>
            <consortium name="The Broad Institute Genomics Platform"/>
            <consortium name="The Broad Institute Genome Sequencing Center for Infectious Disease"/>
            <person name="Wu L."/>
            <person name="Ma J."/>
        </authorList>
    </citation>
    <scope>NUCLEOTIDE SEQUENCE [LARGE SCALE GENOMIC DNA]</scope>
    <source>
        <strain evidence="4">JCM 1365</strain>
    </source>
</reference>
<gene>
    <name evidence="3" type="ORF">GCM10009721_23910</name>
</gene>
<organism evidence="3 4">
    <name type="scientific">Terrabacter tumescens</name>
    <dbReference type="NCBI Taxonomy" id="60443"/>
    <lineage>
        <taxon>Bacteria</taxon>
        <taxon>Bacillati</taxon>
        <taxon>Actinomycetota</taxon>
        <taxon>Actinomycetes</taxon>
        <taxon>Micrococcales</taxon>
        <taxon>Intrasporangiaceae</taxon>
        <taxon>Terrabacter</taxon>
    </lineage>
</organism>
<feature type="transmembrane region" description="Helical" evidence="2">
    <location>
        <begin position="74"/>
        <end position="94"/>
    </location>
</feature>
<feature type="transmembrane region" description="Helical" evidence="2">
    <location>
        <begin position="42"/>
        <end position="62"/>
    </location>
</feature>
<feature type="transmembrane region" description="Helical" evidence="2">
    <location>
        <begin position="216"/>
        <end position="240"/>
    </location>
</feature>
<feature type="transmembrane region" description="Helical" evidence="2">
    <location>
        <begin position="124"/>
        <end position="140"/>
    </location>
</feature>
<evidence type="ECO:0000313" key="3">
    <source>
        <dbReference type="EMBL" id="GGM96495.1"/>
    </source>
</evidence>
<keyword evidence="2" id="KW-0472">Membrane</keyword>
<feature type="compositionally biased region" description="Pro residues" evidence="1">
    <location>
        <begin position="372"/>
        <end position="382"/>
    </location>
</feature>
<evidence type="ECO:0000256" key="1">
    <source>
        <dbReference type="SAM" id="MobiDB-lite"/>
    </source>
</evidence>
<keyword evidence="4" id="KW-1185">Reference proteome</keyword>